<name>A0ABT0IUF2_9HYPH</name>
<evidence type="ECO:0000256" key="4">
    <source>
        <dbReference type="ARBA" id="ARBA00022737"/>
    </source>
</evidence>
<evidence type="ECO:0000256" key="3">
    <source>
        <dbReference type="ARBA" id="ARBA00022679"/>
    </source>
</evidence>
<keyword evidence="9" id="KW-1185">Reference proteome</keyword>
<dbReference type="PANTHER" id="PTHR42926:SF1">
    <property type="entry name" value="CIRCADIAN CLOCK OSCILLATOR PROTEIN KAIC 1"/>
    <property type="match status" value="1"/>
</dbReference>
<feature type="domain" description="KaiC" evidence="7">
    <location>
        <begin position="7"/>
        <end position="236"/>
    </location>
</feature>
<sequence length="481" mass="52053">MATQLLPRIISGVEGLDQILGGGFIEGASYIIQGQPGAGKTILSNQVAFANVVNGRRVLYVTLLAETHDRLFQVLGTLDFFDRSQLGMTISYVSVFQTLRDNSLSEVVSLVRKEIARQGATLLVFDGLLNARDRADSPLDVKTFVAEIQSQAAFVGCTVLFLTSTRLADDSPEHTMVDGVIELHEEVLGVRSVRRLQVKKSRGSPALGGLHQFEITSSGLVSYPRLEAVLQRPSVETEPEARTVQSGVEGFDNLLGGGLPTGSVTLVFGPSGAGKTAVGLSFLARASKEEPALHFGFYETPARLRAKARALGVDIESRIEAGDLEIIWNPMTENLLDKLGHQLLQAIHQRKVKRLFIDGLGGFQRAAVHQLRMTEFLSALTNELRALGVTTLATWELRDLFGPTLTAPGSELSSLIDNLVMLRHIEAESRYIKALSILKVRDSAFDPAIHEISFGNTGIRIDVPLPPVVNAATGLATPLST</sequence>
<organism evidence="8 9">
    <name type="scientific">Neorhizobium turbinariae</name>
    <dbReference type="NCBI Taxonomy" id="2937795"/>
    <lineage>
        <taxon>Bacteria</taxon>
        <taxon>Pseudomonadati</taxon>
        <taxon>Pseudomonadota</taxon>
        <taxon>Alphaproteobacteria</taxon>
        <taxon>Hyphomicrobiales</taxon>
        <taxon>Rhizobiaceae</taxon>
        <taxon>Rhizobium/Agrobacterium group</taxon>
        <taxon>Neorhizobium</taxon>
    </lineage>
</organism>
<keyword evidence="4" id="KW-0677">Repeat</keyword>
<keyword evidence="3" id="KW-0808">Transferase</keyword>
<protein>
    <recommendedName>
        <fullName evidence="1">non-specific serine/threonine protein kinase</fullName>
        <ecNumber evidence="1">2.7.11.1</ecNumber>
    </recommendedName>
</protein>
<dbReference type="RefSeq" id="WP_248683961.1">
    <property type="nucleotide sequence ID" value="NZ_JALPRY010000017.1"/>
</dbReference>
<dbReference type="GO" id="GO:0004674">
    <property type="term" value="F:protein serine/threonine kinase activity"/>
    <property type="evidence" value="ECO:0007669"/>
    <property type="project" value="UniProtKB-KW"/>
</dbReference>
<dbReference type="EMBL" id="JALPRY010000017">
    <property type="protein sequence ID" value="MCK8781475.1"/>
    <property type="molecule type" value="Genomic_DNA"/>
</dbReference>
<keyword evidence="8" id="KW-0723">Serine/threonine-protein kinase</keyword>
<dbReference type="EC" id="2.7.11.1" evidence="1"/>
<evidence type="ECO:0000256" key="1">
    <source>
        <dbReference type="ARBA" id="ARBA00012513"/>
    </source>
</evidence>
<keyword evidence="5 8" id="KW-0418">Kinase</keyword>
<dbReference type="CDD" id="cd01124">
    <property type="entry name" value="KaiC-like"/>
    <property type="match status" value="1"/>
</dbReference>
<dbReference type="PROSITE" id="PS51146">
    <property type="entry name" value="KAIC"/>
    <property type="match status" value="2"/>
</dbReference>
<dbReference type="InterPro" id="IPR051347">
    <property type="entry name" value="Circadian_clock_KaiC-rel"/>
</dbReference>
<evidence type="ECO:0000313" key="9">
    <source>
        <dbReference type="Proteomes" id="UP001202827"/>
    </source>
</evidence>
<dbReference type="InterPro" id="IPR010624">
    <property type="entry name" value="KaiC_dom"/>
</dbReference>
<dbReference type="Pfam" id="PF06745">
    <property type="entry name" value="ATPase"/>
    <property type="match status" value="2"/>
</dbReference>
<evidence type="ECO:0000259" key="7">
    <source>
        <dbReference type="PROSITE" id="PS51146"/>
    </source>
</evidence>
<proteinExistence type="predicted"/>
<dbReference type="InterPro" id="IPR027417">
    <property type="entry name" value="P-loop_NTPase"/>
</dbReference>
<feature type="domain" description="KaiC" evidence="7">
    <location>
        <begin position="242"/>
        <end position="475"/>
    </location>
</feature>
<keyword evidence="6" id="KW-0378">Hydrolase</keyword>
<gene>
    <name evidence="8" type="ORF">M0654_15940</name>
</gene>
<comment type="caution">
    <text evidence="8">The sequence shown here is derived from an EMBL/GenBank/DDBJ whole genome shotgun (WGS) entry which is preliminary data.</text>
</comment>
<evidence type="ECO:0000256" key="5">
    <source>
        <dbReference type="ARBA" id="ARBA00022777"/>
    </source>
</evidence>
<dbReference type="Gene3D" id="3.40.50.300">
    <property type="entry name" value="P-loop containing nucleotide triphosphate hydrolases"/>
    <property type="match status" value="2"/>
</dbReference>
<evidence type="ECO:0000313" key="8">
    <source>
        <dbReference type="EMBL" id="MCK8781475.1"/>
    </source>
</evidence>
<dbReference type="SUPFAM" id="SSF52540">
    <property type="entry name" value="P-loop containing nucleoside triphosphate hydrolases"/>
    <property type="match status" value="2"/>
</dbReference>
<dbReference type="InterPro" id="IPR014774">
    <property type="entry name" value="KaiC-like_dom"/>
</dbReference>
<dbReference type="PANTHER" id="PTHR42926">
    <property type="match status" value="1"/>
</dbReference>
<dbReference type="Proteomes" id="UP001202827">
    <property type="component" value="Unassembled WGS sequence"/>
</dbReference>
<evidence type="ECO:0000256" key="2">
    <source>
        <dbReference type="ARBA" id="ARBA00022553"/>
    </source>
</evidence>
<dbReference type="PIRSF" id="PIRSF039117">
    <property type="entry name" value="KaiC"/>
    <property type="match status" value="1"/>
</dbReference>
<accession>A0ABT0IUF2</accession>
<dbReference type="InterPro" id="IPR030665">
    <property type="entry name" value="KaiC"/>
</dbReference>
<dbReference type="SMART" id="SM00382">
    <property type="entry name" value="AAA"/>
    <property type="match status" value="2"/>
</dbReference>
<evidence type="ECO:0000256" key="6">
    <source>
        <dbReference type="ARBA" id="ARBA00022801"/>
    </source>
</evidence>
<reference evidence="8 9" key="1">
    <citation type="submission" date="2022-04" db="EMBL/GenBank/DDBJ databases">
        <title>Rhizobium coralii sp. nov., isolated from coral Turbinaria peltata.</title>
        <authorList>
            <person name="Sun H."/>
        </authorList>
    </citation>
    <scope>NUCLEOTIDE SEQUENCE [LARGE SCALE GENOMIC DNA]</scope>
    <source>
        <strain evidence="8 9">NTR19</strain>
    </source>
</reference>
<keyword evidence="2" id="KW-0597">Phosphoprotein</keyword>
<dbReference type="InterPro" id="IPR003593">
    <property type="entry name" value="AAA+_ATPase"/>
</dbReference>